<sequence length="91" mass="10484">MLKARDEGRLFKKTVARWDNMFLYAVGRKTPGPTNLHFRLVLRQARPQARPQPFFVDHTHHRPSSLNHSTGVLDAPVPEKLAKEQAHRPPN</sequence>
<keyword evidence="3" id="KW-1185">Reference proteome</keyword>
<proteinExistence type="predicted"/>
<accession>A0A517L2A8</accession>
<evidence type="ECO:0000313" key="2">
    <source>
        <dbReference type="EMBL" id="QDS69768.1"/>
    </source>
</evidence>
<evidence type="ECO:0000256" key="1">
    <source>
        <dbReference type="SAM" id="MobiDB-lite"/>
    </source>
</evidence>
<reference evidence="2 3" key="1">
    <citation type="submission" date="2019-07" db="EMBL/GenBank/DDBJ databases">
        <title>Finished genome of Venturia effusa.</title>
        <authorList>
            <person name="Young C.A."/>
            <person name="Cox M.P."/>
            <person name="Ganley A.R.D."/>
            <person name="David W.J."/>
        </authorList>
    </citation>
    <scope>NUCLEOTIDE SEQUENCE [LARGE SCALE GENOMIC DNA]</scope>
    <source>
        <strain evidence="3">albino</strain>
    </source>
</reference>
<evidence type="ECO:0000313" key="3">
    <source>
        <dbReference type="Proteomes" id="UP000316270"/>
    </source>
</evidence>
<feature type="region of interest" description="Disordered" evidence="1">
    <location>
        <begin position="54"/>
        <end position="91"/>
    </location>
</feature>
<dbReference type="EMBL" id="CP042187">
    <property type="protein sequence ID" value="QDS69768.1"/>
    <property type="molecule type" value="Genomic_DNA"/>
</dbReference>
<organism evidence="2 3">
    <name type="scientific">Venturia effusa</name>
    <dbReference type="NCBI Taxonomy" id="50376"/>
    <lineage>
        <taxon>Eukaryota</taxon>
        <taxon>Fungi</taxon>
        <taxon>Dikarya</taxon>
        <taxon>Ascomycota</taxon>
        <taxon>Pezizomycotina</taxon>
        <taxon>Dothideomycetes</taxon>
        <taxon>Pleosporomycetidae</taxon>
        <taxon>Venturiales</taxon>
        <taxon>Venturiaceae</taxon>
        <taxon>Venturia</taxon>
    </lineage>
</organism>
<dbReference type="AlphaFoldDB" id="A0A517L2A8"/>
<name>A0A517L2A8_9PEZI</name>
<gene>
    <name evidence="2" type="ORF">FKW77_010254</name>
</gene>
<feature type="compositionally biased region" description="Basic and acidic residues" evidence="1">
    <location>
        <begin position="80"/>
        <end position="91"/>
    </location>
</feature>
<protein>
    <submittedName>
        <fullName evidence="2">Uncharacterized protein</fullName>
    </submittedName>
</protein>
<dbReference type="Proteomes" id="UP000316270">
    <property type="component" value="Chromosome 3"/>
</dbReference>